<dbReference type="InterPro" id="IPR008166">
    <property type="entry name" value="Glyco_transf_92"/>
</dbReference>
<dbReference type="EMBL" id="LR721750">
    <property type="protein sequence ID" value="VVV02891.1"/>
    <property type="molecule type" value="Genomic_DNA"/>
</dbReference>
<dbReference type="Pfam" id="PF01697">
    <property type="entry name" value="Glyco_transf_92"/>
    <property type="match status" value="1"/>
</dbReference>
<proteinExistence type="predicted"/>
<dbReference type="AlphaFoldDB" id="A0A5Q4ZWE7"/>
<evidence type="ECO:0000313" key="5">
    <source>
        <dbReference type="EMBL" id="VVV02891.1"/>
    </source>
</evidence>
<dbReference type="GO" id="GO:0016020">
    <property type="term" value="C:membrane"/>
    <property type="evidence" value="ECO:0007669"/>
    <property type="project" value="UniProtKB-SubCell"/>
</dbReference>
<keyword evidence="3" id="KW-0808">Transferase</keyword>
<evidence type="ECO:0000256" key="3">
    <source>
        <dbReference type="ARBA" id="ARBA00022679"/>
    </source>
</evidence>
<reference evidence="5" key="1">
    <citation type="submission" date="2019-09" db="EMBL/GenBank/DDBJ databases">
        <authorList>
            <person name="Hjerde E."/>
        </authorList>
    </citation>
    <scope>NUCLEOTIDE SEQUENCE</scope>
    <source>
        <strain evidence="5">06/09/160</strain>
    </source>
</reference>
<keyword evidence="4" id="KW-0472">Membrane</keyword>
<protein>
    <recommendedName>
        <fullName evidence="6">Glycosyl transferase</fullName>
    </recommendedName>
</protein>
<evidence type="ECO:0000256" key="2">
    <source>
        <dbReference type="ARBA" id="ARBA00022676"/>
    </source>
</evidence>
<evidence type="ECO:0008006" key="6">
    <source>
        <dbReference type="Google" id="ProtNLM"/>
    </source>
</evidence>
<comment type="subcellular location">
    <subcellularLocation>
        <location evidence="1">Membrane</location>
    </subcellularLocation>
</comment>
<evidence type="ECO:0000256" key="1">
    <source>
        <dbReference type="ARBA" id="ARBA00004370"/>
    </source>
</evidence>
<keyword evidence="2" id="KW-0328">Glycosyltransferase</keyword>
<gene>
    <name evidence="5" type="ORF">AW0309160_00216</name>
</gene>
<name>A0A5Q4ZWE7_9GAMM</name>
<accession>A0A5Q4ZWE7</accession>
<sequence length="394" mass="45617">MNKVKIVAIAKDEAAYFSEWVHHHLFVGVNSIDVYVNRTTDNSVEVLDKISKAYPQVSVKNADWIDTCSTSVRSAMQYITYAKAFTEEKERGEFTHLLFIDIDEFWISKDFNKKIADCINEIGCDNPIAFEWLNESPAIEPFQTLSQTLSGVQSNLVKTLVPLNSVVKHIDIHLPIFAEATPAILLADGSIASRKEGMKQAVQTDIEKIKDYFILHRSIRSHFEYVSLLLKGNPEDDHPFKQNRKGIKTFGNDFVQTVELNEVNFVTYQNSFLKFQQSCDYSVEIEEAKAFVTQRYSDSIKALKNSIHGNYNILRSIFFGVEIDEIRVLFKSYRMDIIESKRYTLQDLRHFYNDTFFYDEDEAFIYISLAKKVHPTGPWINDEYNKLNNKRNSK</sequence>
<organism evidence="5">
    <name type="scientific">Aliivibrio wodanis</name>
    <dbReference type="NCBI Taxonomy" id="80852"/>
    <lineage>
        <taxon>Bacteria</taxon>
        <taxon>Pseudomonadati</taxon>
        <taxon>Pseudomonadota</taxon>
        <taxon>Gammaproteobacteria</taxon>
        <taxon>Vibrionales</taxon>
        <taxon>Vibrionaceae</taxon>
        <taxon>Aliivibrio</taxon>
    </lineage>
</organism>
<dbReference type="GO" id="GO:0016757">
    <property type="term" value="F:glycosyltransferase activity"/>
    <property type="evidence" value="ECO:0007669"/>
    <property type="project" value="UniProtKB-KW"/>
</dbReference>
<evidence type="ECO:0000256" key="4">
    <source>
        <dbReference type="ARBA" id="ARBA00023136"/>
    </source>
</evidence>